<accession>A0A448WEY3</accession>
<comment type="caution">
    <text evidence="1">The sequence shown here is derived from an EMBL/GenBank/DDBJ whole genome shotgun (WGS) entry which is preliminary data.</text>
</comment>
<protein>
    <submittedName>
        <fullName evidence="1">Uncharacterized protein</fullName>
    </submittedName>
</protein>
<dbReference type="Proteomes" id="UP000784294">
    <property type="component" value="Unassembled WGS sequence"/>
</dbReference>
<reference evidence="1" key="1">
    <citation type="submission" date="2018-11" db="EMBL/GenBank/DDBJ databases">
        <authorList>
            <consortium name="Pathogen Informatics"/>
        </authorList>
    </citation>
    <scope>NUCLEOTIDE SEQUENCE</scope>
</reference>
<dbReference type="EMBL" id="CAAALY010007836">
    <property type="protein sequence ID" value="VEL10021.1"/>
    <property type="molecule type" value="Genomic_DNA"/>
</dbReference>
<dbReference type="AlphaFoldDB" id="A0A448WEY3"/>
<evidence type="ECO:0000313" key="2">
    <source>
        <dbReference type="Proteomes" id="UP000784294"/>
    </source>
</evidence>
<name>A0A448WEY3_9PLAT</name>
<organism evidence="1 2">
    <name type="scientific">Protopolystoma xenopodis</name>
    <dbReference type="NCBI Taxonomy" id="117903"/>
    <lineage>
        <taxon>Eukaryota</taxon>
        <taxon>Metazoa</taxon>
        <taxon>Spiralia</taxon>
        <taxon>Lophotrochozoa</taxon>
        <taxon>Platyhelminthes</taxon>
        <taxon>Monogenea</taxon>
        <taxon>Polyopisthocotylea</taxon>
        <taxon>Polystomatidea</taxon>
        <taxon>Polystomatidae</taxon>
        <taxon>Protopolystoma</taxon>
    </lineage>
</organism>
<keyword evidence="2" id="KW-1185">Reference proteome</keyword>
<sequence>MWSCKHQMAAERDRIEMNYNYYRNRLKICRKAVGRAKLIFTPEMEFIWDPQMACLMASGDIRLITDECLRSLFVFNSACCTPRFLQSREIVLE</sequence>
<proteinExistence type="predicted"/>
<evidence type="ECO:0000313" key="1">
    <source>
        <dbReference type="EMBL" id="VEL10021.1"/>
    </source>
</evidence>
<gene>
    <name evidence="1" type="ORF">PXEA_LOCUS3461</name>
</gene>